<evidence type="ECO:0000256" key="2">
    <source>
        <dbReference type="ARBA" id="ARBA00022737"/>
    </source>
</evidence>
<feature type="repeat" description="PPR" evidence="3">
    <location>
        <begin position="290"/>
        <end position="324"/>
    </location>
</feature>
<evidence type="ECO:0000256" key="3">
    <source>
        <dbReference type="PROSITE-ProRule" id="PRU00708"/>
    </source>
</evidence>
<feature type="repeat" description="PPR" evidence="3">
    <location>
        <begin position="462"/>
        <end position="496"/>
    </location>
</feature>
<protein>
    <submittedName>
        <fullName evidence="5">Putative pentatricopeptide repeat-containing protein At5g06400, mitochondrial</fullName>
    </submittedName>
</protein>
<feature type="repeat" description="PPR" evidence="3">
    <location>
        <begin position="532"/>
        <end position="566"/>
    </location>
</feature>
<evidence type="ECO:0000256" key="1">
    <source>
        <dbReference type="ARBA" id="ARBA00007626"/>
    </source>
</evidence>
<feature type="repeat" description="PPR" evidence="3">
    <location>
        <begin position="567"/>
        <end position="601"/>
    </location>
</feature>
<dbReference type="PANTHER" id="PTHR47447">
    <property type="entry name" value="OS03G0856100 PROTEIN"/>
    <property type="match status" value="1"/>
</dbReference>
<dbReference type="PROSITE" id="PS51375">
    <property type="entry name" value="PPR"/>
    <property type="match status" value="14"/>
</dbReference>
<feature type="region of interest" description="Disordered" evidence="4">
    <location>
        <begin position="1"/>
        <end position="37"/>
    </location>
</feature>
<reference evidence="5" key="1">
    <citation type="submission" date="2015-07" db="EMBL/GenBank/DDBJ databases">
        <title>Transcriptome Assembly of Anthurium amnicola.</title>
        <authorList>
            <person name="Suzuki J."/>
        </authorList>
    </citation>
    <scope>NUCLEOTIDE SEQUENCE</scope>
</reference>
<feature type="repeat" description="PPR" evidence="3">
    <location>
        <begin position="325"/>
        <end position="359"/>
    </location>
</feature>
<evidence type="ECO:0000313" key="5">
    <source>
        <dbReference type="EMBL" id="JAT60222.1"/>
    </source>
</evidence>
<feature type="repeat" description="PPR" evidence="3">
    <location>
        <begin position="914"/>
        <end position="948"/>
    </location>
</feature>
<dbReference type="Pfam" id="PF13041">
    <property type="entry name" value="PPR_2"/>
    <property type="match status" value="4"/>
</dbReference>
<accession>A0A1D1Z039</accession>
<dbReference type="PANTHER" id="PTHR47447:SF28">
    <property type="entry name" value="PENTACOTRIPEPTIDE-REPEAT REGION OF PRORP DOMAIN-CONTAINING PROTEIN"/>
    <property type="match status" value="1"/>
</dbReference>
<feature type="region of interest" description="Disordered" evidence="4">
    <location>
        <begin position="64"/>
        <end position="148"/>
    </location>
</feature>
<gene>
    <name evidence="5" type="primary">At5g06400_1</name>
    <name evidence="5" type="ORF">g.42177</name>
</gene>
<feature type="repeat" description="PPR" evidence="3">
    <location>
        <begin position="949"/>
        <end position="983"/>
    </location>
</feature>
<dbReference type="EMBL" id="GDJX01007714">
    <property type="protein sequence ID" value="JAT60222.1"/>
    <property type="molecule type" value="Transcribed_RNA"/>
</dbReference>
<feature type="compositionally biased region" description="Polar residues" evidence="4">
    <location>
        <begin position="13"/>
        <end position="23"/>
    </location>
</feature>
<dbReference type="InterPro" id="IPR002885">
    <property type="entry name" value="PPR_rpt"/>
</dbReference>
<dbReference type="NCBIfam" id="TIGR00756">
    <property type="entry name" value="PPR"/>
    <property type="match status" value="11"/>
</dbReference>
<evidence type="ECO:0000256" key="4">
    <source>
        <dbReference type="SAM" id="MobiDB-lite"/>
    </source>
</evidence>
<dbReference type="SUPFAM" id="SSF48452">
    <property type="entry name" value="TPR-like"/>
    <property type="match status" value="1"/>
</dbReference>
<feature type="compositionally biased region" description="Low complexity" evidence="4">
    <location>
        <begin position="106"/>
        <end position="115"/>
    </location>
</feature>
<keyword evidence="2" id="KW-0677">Repeat</keyword>
<comment type="similarity">
    <text evidence="1">Belongs to the PPR family. P subfamily.</text>
</comment>
<feature type="compositionally biased region" description="Basic residues" evidence="4">
    <location>
        <begin position="88"/>
        <end position="99"/>
    </location>
</feature>
<dbReference type="InterPro" id="IPR011990">
    <property type="entry name" value="TPR-like_helical_dom_sf"/>
</dbReference>
<feature type="repeat" description="PPR" evidence="3">
    <location>
        <begin position="497"/>
        <end position="531"/>
    </location>
</feature>
<sequence>RRRRRRSGHQKGKNLTSFPSSLLESPLDGAADGPRMRGKTSYTAVIRSGFWWKHLSRCCCSSSYSRGKHHSLPGPPLPPHPTTVVPNRQRHSHARRKSSPPRPKPAARTSSSPATLLQSISEIVTAGDGGPLQPAFPTGKGDREADEVCRQDARRIATQSSLEMPGSDREEVEAELRTGGALDQAQDISPIVQKITEIVRSGNRGMTTMEDCLGSSGVVFTPEVVEMVLKRCFKAKNSALRFFKWAMCQPGFCHTTATYNAVIYITSEAREFGLVEKLLDWMKKDLCPTDVKTWTILIYHYGKAKQIGKSLWAFEQIKKQGCAPDRMAYSAILRALCEAGKAEIAIEFYKEIVGEGMRVDDDVYQVLMNCLAMSGDLLMVRLIGEHMMKIASENAVYSCMLKSFCISGRIEEARELVKEIEKKTLSLDPTYVEILVKGLSKVGRASDALEIVDDAKRNHLFDGNVYEHIVGGYLRIGDIQKALQSLHHAKECGCLPAVSTYTEVIQRLFKSGDCKNACNLYDQMLENGVEPDIVAITAMVAGHVRGNQVPQAWDMFGDIEKRGMKPTWKAYSVFIKELCRISKPEEAFKLLLEMVKSNLNPKDEVFQLVISSLRRKGEVEKARKVEQMSQSFNIHILDGDKMDLSSVQEVSKISDSSSDLDLKSNQTPARFCGNDLKEVCRILLSSNNWISMEEDLKQSVIHFTPELVEEILCSCQRHGRAVLQFFSWVGKLAGYTHTTETYNMAIKISGSGKDFQYMRHLYQEMKRRGCPIIPDTWTIMIAQYGQAGLTEMALKKFGEMKANGFQPNGSTYKVLIMFLCRKKGRKVPEAIKIFQEMLHAGYTPDAELAEIYLSCLCESGKIYDARKCVETLSKNGFSVQVGYSLFTKSLCRAGLLEEALMLVNEINHLGCKIDQYIYGSLVHGLLRGGRLEEALCKIEEMKKAGIQQSVHIYTSLIVHFFKEKHVEKAIEILNKMKEDGCEPTVVTYSALIRGYINVGMISHAWDVFYRMTVKGPLPDFHTYSMFMTCLCRVGRSEEGLKLIHDMLGRGVFPSSINFRTLFYGLNREGKPDLAHTVLQTKWHLSRKRKFSA</sequence>
<feature type="non-terminal residue" evidence="5">
    <location>
        <position position="1"/>
    </location>
</feature>
<organism evidence="5">
    <name type="scientific">Anthurium amnicola</name>
    <dbReference type="NCBI Taxonomy" id="1678845"/>
    <lineage>
        <taxon>Eukaryota</taxon>
        <taxon>Viridiplantae</taxon>
        <taxon>Streptophyta</taxon>
        <taxon>Embryophyta</taxon>
        <taxon>Tracheophyta</taxon>
        <taxon>Spermatophyta</taxon>
        <taxon>Magnoliopsida</taxon>
        <taxon>Liliopsida</taxon>
        <taxon>Araceae</taxon>
        <taxon>Pothoideae</taxon>
        <taxon>Potheae</taxon>
        <taxon>Anthurium</taxon>
    </lineage>
</organism>
<feature type="repeat" description="PPR" evidence="3">
    <location>
        <begin position="984"/>
        <end position="1018"/>
    </location>
</feature>
<feature type="compositionally biased region" description="Basic residues" evidence="4">
    <location>
        <begin position="1"/>
        <end position="12"/>
    </location>
</feature>
<feature type="repeat" description="PPR" evidence="3">
    <location>
        <begin position="393"/>
        <end position="427"/>
    </location>
</feature>
<feature type="repeat" description="PPR" evidence="3">
    <location>
        <begin position="808"/>
        <end position="844"/>
    </location>
</feature>
<dbReference type="Pfam" id="PF13812">
    <property type="entry name" value="PPR_3"/>
    <property type="match status" value="1"/>
</dbReference>
<name>A0A1D1Z039_9ARAE</name>
<feature type="repeat" description="PPR" evidence="3">
    <location>
        <begin position="738"/>
        <end position="772"/>
    </location>
</feature>
<proteinExistence type="inferred from homology"/>
<dbReference type="AlphaFoldDB" id="A0A1D1Z039"/>
<dbReference type="Gene3D" id="1.25.40.10">
    <property type="entry name" value="Tetratricopeptide repeat domain"/>
    <property type="match status" value="6"/>
</dbReference>
<feature type="repeat" description="PPR" evidence="3">
    <location>
        <begin position="773"/>
        <end position="807"/>
    </location>
</feature>
<feature type="repeat" description="PPR" evidence="3">
    <location>
        <begin position="1019"/>
        <end position="1053"/>
    </location>
</feature>
<dbReference type="Pfam" id="PF01535">
    <property type="entry name" value="PPR"/>
    <property type="match status" value="5"/>
</dbReference>